<name>A0A177VAZ6_9BASI</name>
<dbReference type="AlphaFoldDB" id="A0A177VAZ6"/>
<sequence length="499" mass="55916">MDLYARFDLPPPPPATVFSRDHTDARARMPNFTTVDQVSKFVDGSILWRHSRGANAFLIVSTTLYITISVTLAVLILHKIYKRSWWVFRVVPRGHSKIIIPNVHNSWVIFIGPYVWILLGSFIAHIIGDARAKPVPNSGLWISVLWVPMLFAVWFQTWGLIAARSDNGSTSFDKMPGRLLNRYFPSWFGNILCLCIPMVSSMAGVLPGVIGNKLCERARHGWYDWHDKYDGMSQLTRDMVVDAQNIFHSSIHSAYYICICLTIWGIWCFVFGAAYTYASCSLISDLADHLETKAFDPPPRRPETAVHMFSAHYSKADRNERQPSQRGAVSEWLTASPAASESVFNGTSSGRRNEQHRGLIQGRMFTDQERVQDLSFSFFPPIAPSRTIVRLPTSHARRALFFFTIQSASVILACVAFLGDALFMLLQSYAAAEANRYESAVISGYTATSIITLLAGTGSFVSVTHTTFEASFSVLIFARRGYQGNSDEEQAADDFLDMA</sequence>
<evidence type="ECO:0000313" key="1">
    <source>
        <dbReference type="EMBL" id="KAE8243088.1"/>
    </source>
</evidence>
<dbReference type="Proteomes" id="UP000077671">
    <property type="component" value="Unassembled WGS sequence"/>
</dbReference>
<evidence type="ECO:0000313" key="2">
    <source>
        <dbReference type="Proteomes" id="UP000077671"/>
    </source>
</evidence>
<dbReference type="EMBL" id="LWDD02002064">
    <property type="protein sequence ID" value="KAE8243088.1"/>
    <property type="molecule type" value="Genomic_DNA"/>
</dbReference>
<comment type="caution">
    <text evidence="1">The sequence shown here is derived from an EMBL/GenBank/DDBJ whole genome shotgun (WGS) entry which is preliminary data.</text>
</comment>
<accession>A0A177VAZ6</accession>
<gene>
    <name evidence="1" type="ORF">A4X03_0g7873</name>
</gene>
<reference evidence="1" key="1">
    <citation type="submission" date="2016-04" db="EMBL/GenBank/DDBJ databases">
        <authorList>
            <person name="Nguyen H.D."/>
            <person name="Kesanakurti P."/>
            <person name="Cullis J."/>
            <person name="Levesque C.A."/>
            <person name="Hambleton S."/>
        </authorList>
    </citation>
    <scope>NUCLEOTIDE SEQUENCE</scope>
    <source>
        <strain evidence="1">DAOMC 238032</strain>
    </source>
</reference>
<reference evidence="1" key="2">
    <citation type="journal article" date="2019" name="IMA Fungus">
        <title>Genome sequencing and comparison of five Tilletia species to identify candidate genes for the detection of regulated species infecting wheat.</title>
        <authorList>
            <person name="Nguyen H.D.T."/>
            <person name="Sultana T."/>
            <person name="Kesanakurti P."/>
            <person name="Hambleton S."/>
        </authorList>
    </citation>
    <scope>NUCLEOTIDE SEQUENCE</scope>
    <source>
        <strain evidence="1">DAOMC 238032</strain>
    </source>
</reference>
<protein>
    <submittedName>
        <fullName evidence="1">Uncharacterized protein</fullName>
    </submittedName>
</protein>
<proteinExistence type="predicted"/>
<organism evidence="1 2">
    <name type="scientific">Tilletia caries</name>
    <name type="common">wheat bunt fungus</name>
    <dbReference type="NCBI Taxonomy" id="13290"/>
    <lineage>
        <taxon>Eukaryota</taxon>
        <taxon>Fungi</taxon>
        <taxon>Dikarya</taxon>
        <taxon>Basidiomycota</taxon>
        <taxon>Ustilaginomycotina</taxon>
        <taxon>Exobasidiomycetes</taxon>
        <taxon>Tilletiales</taxon>
        <taxon>Tilletiaceae</taxon>
        <taxon>Tilletia</taxon>
    </lineage>
</organism>